<dbReference type="Proteomes" id="UP000198816">
    <property type="component" value="Unassembled WGS sequence"/>
</dbReference>
<evidence type="ECO:0008006" key="3">
    <source>
        <dbReference type="Google" id="ProtNLM"/>
    </source>
</evidence>
<dbReference type="STRING" id="1058.SAMN05421783_12511"/>
<keyword evidence="2" id="KW-1185">Reference proteome</keyword>
<dbReference type="InterPro" id="IPR036188">
    <property type="entry name" value="FAD/NAD-bd_sf"/>
</dbReference>
<dbReference type="Pfam" id="PF13450">
    <property type="entry name" value="NAD_binding_8"/>
    <property type="match status" value="1"/>
</dbReference>
<dbReference type="RefSeq" id="WP_093036560.1">
    <property type="nucleotide sequence ID" value="NZ_FNNZ01000025.1"/>
</dbReference>
<dbReference type="PANTHER" id="PTHR16128:SF5">
    <property type="entry name" value="FAD_NAD(P)-BINDING OXIDOREDUCTASE FAMILY PROTEIN"/>
    <property type="match status" value="1"/>
</dbReference>
<evidence type="ECO:0000313" key="1">
    <source>
        <dbReference type="EMBL" id="SDX41752.1"/>
    </source>
</evidence>
<gene>
    <name evidence="1" type="ORF">SAMN05421783_12511</name>
</gene>
<reference evidence="2" key="1">
    <citation type="submission" date="2016-10" db="EMBL/GenBank/DDBJ databases">
        <authorList>
            <person name="Varghese N."/>
            <person name="Submissions S."/>
        </authorList>
    </citation>
    <scope>NUCLEOTIDE SEQUENCE [LARGE SCALE GENOMIC DNA]</scope>
    <source>
        <strain evidence="2">DSM 217</strain>
    </source>
</reference>
<dbReference type="AlphaFoldDB" id="A0A1H3BIG5"/>
<dbReference type="SUPFAM" id="SSF51905">
    <property type="entry name" value="FAD/NAD(P)-binding domain"/>
    <property type="match status" value="1"/>
</dbReference>
<evidence type="ECO:0000313" key="2">
    <source>
        <dbReference type="Proteomes" id="UP000198816"/>
    </source>
</evidence>
<sequence length="72" mass="7888">MMVKAERIAVIGSGMAGLACARRLTDAGCMQIVFDKGRWFDGQLATWRAPDGRKFDHGAQCITATSLLFQHC</sequence>
<dbReference type="Gene3D" id="3.50.50.60">
    <property type="entry name" value="FAD/NAD(P)-binding domain"/>
    <property type="match status" value="1"/>
</dbReference>
<accession>A0A1H3BIG5</accession>
<name>A0A1H3BIG5_THIRO</name>
<dbReference type="OrthoDB" id="5792777at2"/>
<organism evidence="1 2">
    <name type="scientific">Thiocapsa roseopersicina</name>
    <dbReference type="NCBI Taxonomy" id="1058"/>
    <lineage>
        <taxon>Bacteria</taxon>
        <taxon>Pseudomonadati</taxon>
        <taxon>Pseudomonadota</taxon>
        <taxon>Gammaproteobacteria</taxon>
        <taxon>Chromatiales</taxon>
        <taxon>Chromatiaceae</taxon>
        <taxon>Thiocapsa</taxon>
    </lineage>
</organism>
<dbReference type="Gene3D" id="3.90.660.10">
    <property type="match status" value="1"/>
</dbReference>
<dbReference type="PROSITE" id="PS51257">
    <property type="entry name" value="PROKAR_LIPOPROTEIN"/>
    <property type="match status" value="1"/>
</dbReference>
<dbReference type="PANTHER" id="PTHR16128">
    <property type="entry name" value="FAD/NAD(P)-BINDING OXIDOREDUCTASE FAMILY PROTEIN"/>
    <property type="match status" value="1"/>
</dbReference>
<dbReference type="EMBL" id="FNNZ01000025">
    <property type="protein sequence ID" value="SDX41752.1"/>
    <property type="molecule type" value="Genomic_DNA"/>
</dbReference>
<protein>
    <recommendedName>
        <fullName evidence="3">NAD(P)-binding Rossmann-like domain-containing protein</fullName>
    </recommendedName>
</protein>
<proteinExistence type="predicted"/>